<dbReference type="AlphaFoldDB" id="A0A2G8JFK3"/>
<keyword evidence="2" id="KW-1185">Reference proteome</keyword>
<evidence type="ECO:0000313" key="2">
    <source>
        <dbReference type="Proteomes" id="UP000230750"/>
    </source>
</evidence>
<comment type="caution">
    <text evidence="1">The sequence shown here is derived from an EMBL/GenBank/DDBJ whole genome shotgun (WGS) entry which is preliminary data.</text>
</comment>
<gene>
    <name evidence="1" type="ORF">BSL78_28658</name>
</gene>
<dbReference type="Proteomes" id="UP000230750">
    <property type="component" value="Unassembled WGS sequence"/>
</dbReference>
<accession>A0A2G8JFK3</accession>
<evidence type="ECO:0000313" key="1">
    <source>
        <dbReference type="EMBL" id="PIK34520.1"/>
    </source>
</evidence>
<protein>
    <submittedName>
        <fullName evidence="1">Uncharacterized protein</fullName>
    </submittedName>
</protein>
<sequence length="167" mass="18422">MVEGIVCSFTQLADSPLNLLITTNLIFENTLQLADSPLNLLITTNLIFENTLQICQQENHVGIHPCMIAVHTKLKESFSLGDDDEEYNLLEEVLQKSENGQLLGQKVKAGKMFVDAVKSYQLRYLTGLPASSTKTLLEELSDGMMTLGQFKEGTHTGANTGSCLDKR</sequence>
<name>A0A2G8JFK3_STIJA</name>
<organism evidence="1 2">
    <name type="scientific">Stichopus japonicus</name>
    <name type="common">Sea cucumber</name>
    <dbReference type="NCBI Taxonomy" id="307972"/>
    <lineage>
        <taxon>Eukaryota</taxon>
        <taxon>Metazoa</taxon>
        <taxon>Echinodermata</taxon>
        <taxon>Eleutherozoa</taxon>
        <taxon>Echinozoa</taxon>
        <taxon>Holothuroidea</taxon>
        <taxon>Aspidochirotacea</taxon>
        <taxon>Aspidochirotida</taxon>
        <taxon>Stichopodidae</taxon>
        <taxon>Apostichopus</taxon>
    </lineage>
</organism>
<dbReference type="EMBL" id="MRZV01002150">
    <property type="protein sequence ID" value="PIK34520.1"/>
    <property type="molecule type" value="Genomic_DNA"/>
</dbReference>
<reference evidence="1 2" key="1">
    <citation type="journal article" date="2017" name="PLoS Biol.">
        <title>The sea cucumber genome provides insights into morphological evolution and visceral regeneration.</title>
        <authorList>
            <person name="Zhang X."/>
            <person name="Sun L."/>
            <person name="Yuan J."/>
            <person name="Sun Y."/>
            <person name="Gao Y."/>
            <person name="Zhang L."/>
            <person name="Li S."/>
            <person name="Dai H."/>
            <person name="Hamel J.F."/>
            <person name="Liu C."/>
            <person name="Yu Y."/>
            <person name="Liu S."/>
            <person name="Lin W."/>
            <person name="Guo K."/>
            <person name="Jin S."/>
            <person name="Xu P."/>
            <person name="Storey K.B."/>
            <person name="Huan P."/>
            <person name="Zhang T."/>
            <person name="Zhou Y."/>
            <person name="Zhang J."/>
            <person name="Lin C."/>
            <person name="Li X."/>
            <person name="Xing L."/>
            <person name="Huo D."/>
            <person name="Sun M."/>
            <person name="Wang L."/>
            <person name="Mercier A."/>
            <person name="Li F."/>
            <person name="Yang H."/>
            <person name="Xiang J."/>
        </authorList>
    </citation>
    <scope>NUCLEOTIDE SEQUENCE [LARGE SCALE GENOMIC DNA]</scope>
    <source>
        <strain evidence="1">Shaxun</strain>
        <tissue evidence="1">Muscle</tissue>
    </source>
</reference>
<proteinExistence type="predicted"/>